<dbReference type="InterPro" id="IPR000073">
    <property type="entry name" value="AB_hydrolase_1"/>
</dbReference>
<dbReference type="InterPro" id="IPR000639">
    <property type="entry name" value="Epox_hydrolase-like"/>
</dbReference>
<dbReference type="EMBL" id="JAFMYW010000003">
    <property type="protein sequence ID" value="MBO0949368.1"/>
    <property type="molecule type" value="Genomic_DNA"/>
</dbReference>
<gene>
    <name evidence="2" type="ORF">J2I46_12295</name>
</gene>
<evidence type="ECO:0000313" key="3">
    <source>
        <dbReference type="Proteomes" id="UP000664628"/>
    </source>
</evidence>
<evidence type="ECO:0000313" key="2">
    <source>
        <dbReference type="EMBL" id="MBO0949368.1"/>
    </source>
</evidence>
<reference evidence="2 3" key="1">
    <citation type="submission" date="2021-03" db="EMBL/GenBank/DDBJ databases">
        <title>Fibrella sp. HMF5405 genome sequencing and assembly.</title>
        <authorList>
            <person name="Kang H."/>
            <person name="Kim H."/>
            <person name="Bae S."/>
            <person name="Joh K."/>
        </authorList>
    </citation>
    <scope>NUCLEOTIDE SEQUENCE [LARGE SCALE GENOMIC DNA]</scope>
    <source>
        <strain evidence="2 3">HMF5405</strain>
    </source>
</reference>
<dbReference type="Proteomes" id="UP000664628">
    <property type="component" value="Unassembled WGS sequence"/>
</dbReference>
<sequence length="324" mass="36629">MRKFILYSLLFLAGLVVSLYRSDLSVEELAMRYTTPASRFMALDGMRVHYQIEGNTADSIPLVLLHGTGSMLQTWDGWVHVLKTDRRIIRLDLPGYALTGPHPKNAASGIYYADFLNRFLFRLGIKRCDLAGNSLGGNIAWHLALIHPDRVRQLILIDAAGYPFTSKSVPIGFRLTRIPGMGGLVARLTPDALFRSSLTNVYFADSLVSDKLVHTYADLNRRVGNREHFVQRKPVPDSLWQRIKQIRQPTLVLWGQHDDLIPATVADRFHHDLPNDSLIVYPNAGHVPMEEIPTQTASDYKAWSLRKRWSQALPPPALRGFPDK</sequence>
<organism evidence="2 3">
    <name type="scientific">Fibrella forsythiae</name>
    <dbReference type="NCBI Taxonomy" id="2817061"/>
    <lineage>
        <taxon>Bacteria</taxon>
        <taxon>Pseudomonadati</taxon>
        <taxon>Bacteroidota</taxon>
        <taxon>Cytophagia</taxon>
        <taxon>Cytophagales</taxon>
        <taxon>Spirosomataceae</taxon>
        <taxon>Fibrella</taxon>
    </lineage>
</organism>
<dbReference type="PRINTS" id="PR00111">
    <property type="entry name" value="ABHYDROLASE"/>
</dbReference>
<dbReference type="SUPFAM" id="SSF53474">
    <property type="entry name" value="alpha/beta-Hydrolases"/>
    <property type="match status" value="1"/>
</dbReference>
<feature type="domain" description="AB hydrolase-1" evidence="1">
    <location>
        <begin position="61"/>
        <end position="291"/>
    </location>
</feature>
<dbReference type="PANTHER" id="PTHR46438">
    <property type="entry name" value="ALPHA/BETA-HYDROLASES SUPERFAMILY PROTEIN"/>
    <property type="match status" value="1"/>
</dbReference>
<dbReference type="PANTHER" id="PTHR46438:SF11">
    <property type="entry name" value="LIPASE-RELATED"/>
    <property type="match status" value="1"/>
</dbReference>
<dbReference type="InterPro" id="IPR029058">
    <property type="entry name" value="AB_hydrolase_fold"/>
</dbReference>
<dbReference type="Gene3D" id="3.40.50.1820">
    <property type="entry name" value="alpha/beta hydrolase"/>
    <property type="match status" value="1"/>
</dbReference>
<proteinExistence type="predicted"/>
<dbReference type="PRINTS" id="PR00412">
    <property type="entry name" value="EPOXHYDRLASE"/>
</dbReference>
<accession>A0ABS3JH90</accession>
<dbReference type="RefSeq" id="WP_207329333.1">
    <property type="nucleotide sequence ID" value="NZ_JAFMYW010000003.1"/>
</dbReference>
<protein>
    <submittedName>
        <fullName evidence="2">Alpha/beta hydrolase</fullName>
    </submittedName>
</protein>
<name>A0ABS3JH90_9BACT</name>
<dbReference type="Pfam" id="PF00561">
    <property type="entry name" value="Abhydrolase_1"/>
    <property type="match status" value="1"/>
</dbReference>
<evidence type="ECO:0000259" key="1">
    <source>
        <dbReference type="Pfam" id="PF00561"/>
    </source>
</evidence>
<keyword evidence="3" id="KW-1185">Reference proteome</keyword>
<keyword evidence="2" id="KW-0378">Hydrolase</keyword>
<dbReference type="GO" id="GO:0016787">
    <property type="term" value="F:hydrolase activity"/>
    <property type="evidence" value="ECO:0007669"/>
    <property type="project" value="UniProtKB-KW"/>
</dbReference>
<comment type="caution">
    <text evidence="2">The sequence shown here is derived from an EMBL/GenBank/DDBJ whole genome shotgun (WGS) entry which is preliminary data.</text>
</comment>